<gene>
    <name evidence="1" type="ORF">NX02_29305</name>
</gene>
<accession>W0ANW5</accession>
<evidence type="ECO:0000313" key="2">
    <source>
        <dbReference type="Proteomes" id="UP000018851"/>
    </source>
</evidence>
<dbReference type="PATRIC" id="fig|1123269.5.peg.5744"/>
<dbReference type="EMBL" id="CP006644">
    <property type="protein sequence ID" value="AHE57425.1"/>
    <property type="molecule type" value="Genomic_DNA"/>
</dbReference>
<proteinExistence type="predicted"/>
<dbReference type="InterPro" id="IPR006450">
    <property type="entry name" value="Phage_HK97_gp6-like"/>
</dbReference>
<dbReference type="eggNOG" id="ENOG5032SBG">
    <property type="taxonomic scope" value="Bacteria"/>
</dbReference>
<name>W0ANW5_9SPHN</name>
<keyword evidence="2" id="KW-1185">Reference proteome</keyword>
<dbReference type="KEGG" id="ssan:NX02_29305"/>
<reference evidence="1 2" key="1">
    <citation type="submission" date="2013-07" db="EMBL/GenBank/DDBJ databases">
        <title>Completed genome of Sphingomonas sanxanigenens NX02.</title>
        <authorList>
            <person name="Ma T."/>
            <person name="Huang H."/>
            <person name="Wu M."/>
            <person name="Li X."/>
            <person name="Li G."/>
        </authorList>
    </citation>
    <scope>NUCLEOTIDE SEQUENCE [LARGE SCALE GENOMIC DNA]</scope>
    <source>
        <strain evidence="1 2">NX02</strain>
    </source>
</reference>
<dbReference type="CDD" id="cd08054">
    <property type="entry name" value="gp6"/>
    <property type="match status" value="1"/>
</dbReference>
<dbReference type="AlphaFoldDB" id="W0ANW5"/>
<dbReference type="STRING" id="1123269.NX02_29305"/>
<dbReference type="NCBIfam" id="TIGR01560">
    <property type="entry name" value="put_DNA_pack"/>
    <property type="match status" value="1"/>
</dbReference>
<protein>
    <recommendedName>
        <fullName evidence="3">Phage gp6-like head-tail connector protein</fullName>
    </recommendedName>
</protein>
<dbReference type="HOGENOM" id="CLU_085951_0_1_5"/>
<organism evidence="1 2">
    <name type="scientific">Sphingomonas sanxanigenens DSM 19645 = NX02</name>
    <dbReference type="NCBI Taxonomy" id="1123269"/>
    <lineage>
        <taxon>Bacteria</taxon>
        <taxon>Pseudomonadati</taxon>
        <taxon>Pseudomonadota</taxon>
        <taxon>Alphaproteobacteria</taxon>
        <taxon>Sphingomonadales</taxon>
        <taxon>Sphingomonadaceae</taxon>
        <taxon>Sphingomonas</taxon>
    </lineage>
</organism>
<sequence length="183" mass="20149">MTWEEAAQHLRLEADDEEQKPLVEAMIAAASAHIDGPDGWLGRAIGVQTLEARGDVFRDCMSLRYPPIIDIVSVKYLDAAAAEVTILPTEYEVRGSLIGCAFGRRWPSVLAQPESVRIRYRAGFVTNPTADPLVPALPAPIRAAILLMVGDLYRNRETVSAQAVAIPMSTTVENLLAPFRRFY</sequence>
<dbReference type="Proteomes" id="UP000018851">
    <property type="component" value="Chromosome"/>
</dbReference>
<evidence type="ECO:0008006" key="3">
    <source>
        <dbReference type="Google" id="ProtNLM"/>
    </source>
</evidence>
<dbReference type="Gene3D" id="1.10.3230.30">
    <property type="entry name" value="Phage gp6-like head-tail connector protein"/>
    <property type="match status" value="1"/>
</dbReference>
<evidence type="ECO:0000313" key="1">
    <source>
        <dbReference type="EMBL" id="AHE57425.1"/>
    </source>
</evidence>